<dbReference type="PANTHER" id="PTHR30619:SF1">
    <property type="entry name" value="RECOMBINATION PROTEIN 2"/>
    <property type="match status" value="1"/>
</dbReference>
<feature type="transmembrane region" description="Helical" evidence="6">
    <location>
        <begin position="456"/>
        <end position="478"/>
    </location>
</feature>
<gene>
    <name evidence="9" type="ORF">EFY79_05135</name>
</gene>
<evidence type="ECO:0000259" key="8">
    <source>
        <dbReference type="Pfam" id="PF13567"/>
    </source>
</evidence>
<reference evidence="9 10" key="1">
    <citation type="submission" date="2018-11" db="EMBL/GenBank/DDBJ databases">
        <title>Draft genome sequence of Ferruginibacter sp. BO-59.</title>
        <authorList>
            <person name="Im W.T."/>
        </authorList>
    </citation>
    <scope>NUCLEOTIDE SEQUENCE [LARGE SCALE GENOMIC DNA]</scope>
    <source>
        <strain evidence="9 10">BO-59</strain>
    </source>
</reference>
<keyword evidence="2" id="KW-1003">Cell membrane</keyword>
<dbReference type="PANTHER" id="PTHR30619">
    <property type="entry name" value="DNA INTERNALIZATION/COMPETENCE PROTEIN COMEC/REC2"/>
    <property type="match status" value="1"/>
</dbReference>
<evidence type="ECO:0000313" key="10">
    <source>
        <dbReference type="Proteomes" id="UP000267223"/>
    </source>
</evidence>
<evidence type="ECO:0000259" key="7">
    <source>
        <dbReference type="Pfam" id="PF03772"/>
    </source>
</evidence>
<organism evidence="9 10">
    <name type="scientific">Hanamia caeni</name>
    <dbReference type="NCBI Taxonomy" id="2294116"/>
    <lineage>
        <taxon>Bacteria</taxon>
        <taxon>Pseudomonadati</taxon>
        <taxon>Bacteroidota</taxon>
        <taxon>Chitinophagia</taxon>
        <taxon>Chitinophagales</taxon>
        <taxon>Chitinophagaceae</taxon>
        <taxon>Hanamia</taxon>
    </lineage>
</organism>
<sequence>MRKSYHIPAWKKAPFIRVLIPVILGIITQVHLGFTIQMLLSACSAIAALLVLFSFLPEAFRFRFRMAGGILLSLLLFFSGSFFTWNKNVRNSNNWYGKFKNEKNYLIASVAEPLEEKPKSFKAILKANGVVQNGKIIKTTGMFLAYFSKEGAPKLEYGDQIIVNKQLSPIPNPGNPAAFDYRQYCANHQLYHQVFLRENEWVVLPSKNKKLWASIIFSVRTKTVTILEKYLGKNDESAIAKALLIGYKVDLDKDLVQAYSNAGVVHIIAISGLHIGIIYSVLFWLFSILPFTKKSKAFRLLLIVSGLWFFALVTGASPSVLRAALMFSFIILGTALDKKGSVYNSIAASAFLLLCIDPFVLWDVGFQLSYLAVIGIVVAQKPISAWISFKNKWLQKGWEIMAVSLAAQLFTFPLCLYYFHQLPLLFLLANLIAIPLSTLILFGCLFLMAVSPLHLLAFYCAKILYALLWFLNHSVLFFDSIPYSLWQGVLVSKVETALLYFFIIGMVYAFIERNKNTFKFSAAFLLLFFIVKARREWNIYQQKKIIVFNIPQHKAIQFIDRNNFYYAGDNEVVHDKLLNNYNLKPVRIAFQLNDTCTKPVQLFVKNNFFQFHSNRLLVIDSSNCDFQSDEKMKIDYIIISKNPQIKITQIAKNFDCKNYIFDASNSPYKIEQWKKECEELHLHFHSVLEQGAIVINL</sequence>
<keyword evidence="5 6" id="KW-0472">Membrane</keyword>
<proteinExistence type="predicted"/>
<dbReference type="InterPro" id="IPR052159">
    <property type="entry name" value="Competence_DNA_uptake"/>
</dbReference>
<feature type="transmembrane region" description="Helical" evidence="6">
    <location>
        <begin position="68"/>
        <end position="85"/>
    </location>
</feature>
<evidence type="ECO:0000256" key="2">
    <source>
        <dbReference type="ARBA" id="ARBA00022475"/>
    </source>
</evidence>
<evidence type="ECO:0000256" key="1">
    <source>
        <dbReference type="ARBA" id="ARBA00004651"/>
    </source>
</evidence>
<evidence type="ECO:0000256" key="6">
    <source>
        <dbReference type="SAM" id="Phobius"/>
    </source>
</evidence>
<dbReference type="EMBL" id="RJJR01000002">
    <property type="protein sequence ID" value="RNI39038.1"/>
    <property type="molecule type" value="Genomic_DNA"/>
</dbReference>
<dbReference type="RefSeq" id="WP_123119602.1">
    <property type="nucleotide sequence ID" value="NZ_RJJR01000002.1"/>
</dbReference>
<keyword evidence="4 6" id="KW-1133">Transmembrane helix</keyword>
<name>A0A3M9NPS7_9BACT</name>
<evidence type="ECO:0000256" key="4">
    <source>
        <dbReference type="ARBA" id="ARBA00022989"/>
    </source>
</evidence>
<protein>
    <submittedName>
        <fullName evidence="9">ComEC family competence protein</fullName>
    </submittedName>
</protein>
<feature type="transmembrane region" description="Helical" evidence="6">
    <location>
        <begin position="490"/>
        <end position="511"/>
    </location>
</feature>
<feature type="transmembrane region" description="Helical" evidence="6">
    <location>
        <begin position="368"/>
        <end position="388"/>
    </location>
</feature>
<dbReference type="Pfam" id="PF13567">
    <property type="entry name" value="DUF4131"/>
    <property type="match status" value="1"/>
</dbReference>
<feature type="transmembrane region" description="Helical" evidence="6">
    <location>
        <begin position="12"/>
        <end position="32"/>
    </location>
</feature>
<feature type="transmembrane region" description="Helical" evidence="6">
    <location>
        <begin position="297"/>
        <end position="313"/>
    </location>
</feature>
<dbReference type="NCBIfam" id="TIGR00360">
    <property type="entry name" value="ComEC_N-term"/>
    <property type="match status" value="1"/>
</dbReference>
<feature type="transmembrane region" description="Helical" evidence="6">
    <location>
        <begin position="400"/>
        <end position="419"/>
    </location>
</feature>
<keyword evidence="3 6" id="KW-0812">Transmembrane</keyword>
<accession>A0A3M9NPS7</accession>
<dbReference type="AlphaFoldDB" id="A0A3M9NPS7"/>
<feature type="transmembrane region" description="Helical" evidence="6">
    <location>
        <begin position="425"/>
        <end position="449"/>
    </location>
</feature>
<dbReference type="GO" id="GO:0005886">
    <property type="term" value="C:plasma membrane"/>
    <property type="evidence" value="ECO:0007669"/>
    <property type="project" value="UniProtKB-SubCell"/>
</dbReference>
<keyword evidence="10" id="KW-1185">Reference proteome</keyword>
<dbReference type="InterPro" id="IPR025405">
    <property type="entry name" value="DUF4131"/>
</dbReference>
<feature type="transmembrane region" description="Helical" evidence="6">
    <location>
        <begin position="38"/>
        <end position="56"/>
    </location>
</feature>
<feature type="domain" description="DUF4131" evidence="8">
    <location>
        <begin position="33"/>
        <end position="201"/>
    </location>
</feature>
<evidence type="ECO:0000256" key="3">
    <source>
        <dbReference type="ARBA" id="ARBA00022692"/>
    </source>
</evidence>
<dbReference type="OrthoDB" id="9761531at2"/>
<feature type="transmembrane region" description="Helical" evidence="6">
    <location>
        <begin position="343"/>
        <end position="362"/>
    </location>
</feature>
<feature type="transmembrane region" description="Helical" evidence="6">
    <location>
        <begin position="263"/>
        <end position="285"/>
    </location>
</feature>
<comment type="caution">
    <text evidence="9">The sequence shown here is derived from an EMBL/GenBank/DDBJ whole genome shotgun (WGS) entry which is preliminary data.</text>
</comment>
<dbReference type="Proteomes" id="UP000267223">
    <property type="component" value="Unassembled WGS sequence"/>
</dbReference>
<evidence type="ECO:0000313" key="9">
    <source>
        <dbReference type="EMBL" id="RNI39038.1"/>
    </source>
</evidence>
<comment type="subcellular location">
    <subcellularLocation>
        <location evidence="1">Cell membrane</location>
        <topology evidence="1">Multi-pass membrane protein</topology>
    </subcellularLocation>
</comment>
<evidence type="ECO:0000256" key="5">
    <source>
        <dbReference type="ARBA" id="ARBA00023136"/>
    </source>
</evidence>
<dbReference type="Pfam" id="PF03772">
    <property type="entry name" value="Competence"/>
    <property type="match status" value="1"/>
</dbReference>
<feature type="domain" description="ComEC/Rec2-related protein" evidence="7">
    <location>
        <begin position="243"/>
        <end position="511"/>
    </location>
</feature>
<dbReference type="InterPro" id="IPR004477">
    <property type="entry name" value="ComEC_N"/>
</dbReference>